<dbReference type="PANTHER" id="PTHR43806">
    <property type="entry name" value="PEPTIDASE S8"/>
    <property type="match status" value="1"/>
</dbReference>
<dbReference type="FunFam" id="3.40.50.200:FF:000007">
    <property type="entry name" value="Subtilisin-like serine protease"/>
    <property type="match status" value="1"/>
</dbReference>
<name>J6EE81_SACK1</name>
<feature type="active site" description="Charge relay system" evidence="5">
    <location>
        <position position="254"/>
    </location>
</feature>
<dbReference type="InterPro" id="IPR023828">
    <property type="entry name" value="Peptidase_S8_Ser-AS"/>
</dbReference>
<evidence type="ECO:0000256" key="5">
    <source>
        <dbReference type="PROSITE-ProRule" id="PRU01240"/>
    </source>
</evidence>
<dbReference type="GO" id="GO:0004252">
    <property type="term" value="F:serine-type endopeptidase activity"/>
    <property type="evidence" value="ECO:0007669"/>
    <property type="project" value="UniProtKB-UniRule"/>
</dbReference>
<dbReference type="Proteomes" id="UP000002753">
    <property type="component" value="Unassembled WGS sequence"/>
</dbReference>
<dbReference type="PROSITE" id="PS00138">
    <property type="entry name" value="SUBTILASE_SER"/>
    <property type="match status" value="1"/>
</dbReference>
<keyword evidence="7" id="KW-0472">Membrane</keyword>
<dbReference type="STRING" id="226230.J6EE81"/>
<evidence type="ECO:0000256" key="3">
    <source>
        <dbReference type="ARBA" id="ARBA00022801"/>
    </source>
</evidence>
<feature type="active site" description="Charge relay system" evidence="5">
    <location>
        <position position="223"/>
    </location>
</feature>
<comment type="caution">
    <text evidence="9">The sequence shown here is derived from an EMBL/GenBank/DDBJ whole genome shotgun (WGS) entry which is preliminary data.</text>
</comment>
<feature type="domain" description="Peptidase S8/S53" evidence="8">
    <location>
        <begin position="221"/>
        <end position="430"/>
    </location>
</feature>
<dbReference type="InterPro" id="IPR036852">
    <property type="entry name" value="Peptidase_S8/S53_dom_sf"/>
</dbReference>
<keyword evidence="7" id="KW-1133">Transmembrane helix</keyword>
<keyword evidence="2 5" id="KW-0645">Protease</keyword>
<dbReference type="InterPro" id="IPR015500">
    <property type="entry name" value="Peptidase_S8_subtilisin-rel"/>
</dbReference>
<reference evidence="10" key="2">
    <citation type="journal article" date="2011" name="G3 (Bethesda)">
        <title>The awesome power of yeast evolutionary genetics: New genome sequences and strain resources for the Saccharomyces sensu stricto genus.</title>
        <authorList>
            <person name="Scannell D.R."/>
            <person name="Zill O.A."/>
            <person name="Rokas A."/>
            <person name="Payen C."/>
            <person name="Dunham M.J."/>
            <person name="Eisen M.B."/>
            <person name="Rine J."/>
            <person name="Johnston M."/>
            <person name="Hittinger C.T."/>
        </authorList>
    </citation>
    <scope>GENOME REANNOTATION</scope>
    <source>
        <strain evidence="10">ATCC MYA-4449 / AS 2.2408 / CBS 8840 / NBRC 1802 / NCYC 2889</strain>
    </source>
</reference>
<dbReference type="InterPro" id="IPR000209">
    <property type="entry name" value="Peptidase_S8/S53_dom"/>
</dbReference>
<proteinExistence type="inferred from homology"/>
<dbReference type="PROSITE" id="PS51892">
    <property type="entry name" value="SUBTILASE"/>
    <property type="match status" value="1"/>
</dbReference>
<protein>
    <submittedName>
        <fullName evidence="9">RRT12-like protein</fullName>
    </submittedName>
</protein>
<dbReference type="CDD" id="cd04077">
    <property type="entry name" value="Peptidases_S8_PCSK9_ProteinaseK_like"/>
    <property type="match status" value="1"/>
</dbReference>
<keyword evidence="7" id="KW-0812">Transmembrane</keyword>
<dbReference type="SUPFAM" id="SSF52743">
    <property type="entry name" value="Subtilisin-like"/>
    <property type="match status" value="1"/>
</dbReference>
<dbReference type="Gene3D" id="3.40.50.200">
    <property type="entry name" value="Peptidase S8/S53 domain"/>
    <property type="match status" value="1"/>
</dbReference>
<comment type="similarity">
    <text evidence="1 5 6">Belongs to the peptidase S8 family.</text>
</comment>
<dbReference type="EMBL" id="AACI03001840">
    <property type="protein sequence ID" value="EJT41942.1"/>
    <property type="molecule type" value="Genomic_DNA"/>
</dbReference>
<evidence type="ECO:0000256" key="4">
    <source>
        <dbReference type="ARBA" id="ARBA00022825"/>
    </source>
</evidence>
<evidence type="ECO:0000256" key="7">
    <source>
        <dbReference type="SAM" id="Phobius"/>
    </source>
</evidence>
<sequence>MGRKLKTTQNIFILFYSSSPLNTYIYIYILIYLYEYTYCSTPEIARHPTMKPQCILISLLVNLAYAEEYLVRFKNPTAFQQFTSNSNRSWRQFIDNKIEKKFSIGSFRGVTMNLSKNLVNKLKKSPLVADIVPNFRFEAFENDGTNDAELNYTFNATAKYLYEDIDEAQNITYQSDAPRHLARISRHYQLPFDIEDKNRYKSWFNYYYEDDYLGQDVNAYIMDTGIFSDHPEFEDRVIQGIDLTKEGFGDQNGHGTHVAGLVGSKTYGAAKKVNLVEVKVLGKDGSGEASNVLSGLEFIVEHCTRVSRPQGKKCVANLSLGSFRSPIINMAVEGAIEEGIVFVAAAGNFNLDAYWASPASAENVITVGAFDDHIDTIAKFSNWGPCVNIFAPGVEIESLSHLNYEDTLILSGTSMSTPIVTGVAAVLLSKGIEPALIAQEIEYLSTRNVFHRRTLFFKPSTANQILYNGVDKLDDPYNDETFPRLNIEAIAKELEEYNATLQNPMADGLHSGSKLWGWNNDVTLPLGEIRLKRRDFIKDL</sequence>
<dbReference type="AlphaFoldDB" id="J6EE81"/>
<evidence type="ECO:0000256" key="1">
    <source>
        <dbReference type="ARBA" id="ARBA00011073"/>
    </source>
</evidence>
<organism evidence="9 10">
    <name type="scientific">Saccharomyces kudriavzevii (strain ATCC MYA-4449 / AS 2.2408 / CBS 8840 / NBRC 1802 / NCYC 2889)</name>
    <name type="common">Yeast</name>
    <dbReference type="NCBI Taxonomy" id="226230"/>
    <lineage>
        <taxon>Eukaryota</taxon>
        <taxon>Fungi</taxon>
        <taxon>Dikarya</taxon>
        <taxon>Ascomycota</taxon>
        <taxon>Saccharomycotina</taxon>
        <taxon>Saccharomycetes</taxon>
        <taxon>Saccharomycetales</taxon>
        <taxon>Saccharomycetaceae</taxon>
        <taxon>Saccharomyces</taxon>
    </lineage>
</organism>
<dbReference type="InterPro" id="IPR022398">
    <property type="entry name" value="Peptidase_S8_His-AS"/>
</dbReference>
<keyword evidence="4 5" id="KW-0720">Serine protease</keyword>
<evidence type="ECO:0000259" key="8">
    <source>
        <dbReference type="Pfam" id="PF00082"/>
    </source>
</evidence>
<dbReference type="InterPro" id="IPR050131">
    <property type="entry name" value="Peptidase_S8_subtilisin-like"/>
</dbReference>
<keyword evidence="10" id="KW-1185">Reference proteome</keyword>
<dbReference type="PROSITE" id="PS00137">
    <property type="entry name" value="SUBTILASE_HIS"/>
    <property type="match status" value="1"/>
</dbReference>
<dbReference type="InterPro" id="IPR023827">
    <property type="entry name" value="Peptidase_S8_Asp-AS"/>
</dbReference>
<dbReference type="PANTHER" id="PTHR43806:SF13">
    <property type="entry name" value="SUBTILASE-TYPE PROTEINASE RRT12"/>
    <property type="match status" value="1"/>
</dbReference>
<dbReference type="Pfam" id="PF00082">
    <property type="entry name" value="Peptidase_S8"/>
    <property type="match status" value="1"/>
</dbReference>
<dbReference type="PROSITE" id="PS00136">
    <property type="entry name" value="SUBTILASE_ASP"/>
    <property type="match status" value="1"/>
</dbReference>
<dbReference type="GO" id="GO:0030435">
    <property type="term" value="P:sporulation resulting in formation of a cellular spore"/>
    <property type="evidence" value="ECO:0007669"/>
    <property type="project" value="UniProtKB-ARBA"/>
</dbReference>
<evidence type="ECO:0000256" key="2">
    <source>
        <dbReference type="ARBA" id="ARBA00022670"/>
    </source>
</evidence>
<dbReference type="InterPro" id="IPR034193">
    <property type="entry name" value="PCSK9_ProteinaseK-like"/>
</dbReference>
<dbReference type="SUPFAM" id="SSF54897">
    <property type="entry name" value="Protease propeptides/inhibitors"/>
    <property type="match status" value="1"/>
</dbReference>
<accession>J6EE81</accession>
<dbReference type="GO" id="GO:0006508">
    <property type="term" value="P:proteolysis"/>
    <property type="evidence" value="ECO:0007669"/>
    <property type="project" value="UniProtKB-KW"/>
</dbReference>
<dbReference type="PRINTS" id="PR00723">
    <property type="entry name" value="SUBTILISIN"/>
</dbReference>
<evidence type="ECO:0000256" key="6">
    <source>
        <dbReference type="RuleBase" id="RU003355"/>
    </source>
</evidence>
<gene>
    <name evidence="9" type="primary">YCR045C</name>
    <name evidence="9" type="ORF">SKUD_152604</name>
</gene>
<feature type="active site" description="Charge relay system" evidence="5">
    <location>
        <position position="414"/>
    </location>
</feature>
<dbReference type="HOGENOM" id="CLU_011263_1_0_1"/>
<evidence type="ECO:0000313" key="9">
    <source>
        <dbReference type="EMBL" id="EJT41942.1"/>
    </source>
</evidence>
<feature type="transmembrane region" description="Helical" evidence="7">
    <location>
        <begin position="12"/>
        <end position="34"/>
    </location>
</feature>
<evidence type="ECO:0000313" key="10">
    <source>
        <dbReference type="Proteomes" id="UP000002753"/>
    </source>
</evidence>
<keyword evidence="3 5" id="KW-0378">Hydrolase</keyword>
<reference evidence="9 10" key="1">
    <citation type="journal article" date="2003" name="Science">
        <title>Finding functional features in Saccharomyces genomes by phylogenetic footprinting.</title>
        <authorList>
            <person name="Cliften P.F."/>
            <person name="Sudarsanam P."/>
            <person name="Desikan A."/>
            <person name="Fulton L."/>
            <person name="Fulton B."/>
            <person name="Majors J."/>
            <person name="Waterston R."/>
            <person name="Cohen B.A."/>
            <person name="Johnston M."/>
        </authorList>
    </citation>
    <scope>NUCLEOTIDE SEQUENCE [LARGE SCALE GENOMIC DNA]</scope>
    <source>
        <strain evidence="10">ATCC MYA-4449 / AS 2.2408 / CBS 8840 / NBRC 1802 / NCYC 2889</strain>
    </source>
</reference>